<sequence length="289" mass="29540">MGRSTKKLKTGLAVAAVLSLAACAQSPAASSGLTQVPMNTTAAPSQVVTVAAPSPEPTTEQPLASPAPAASQAPQAPSGVGPSGSFVSKIKDVDGYTFDLDVTVNTSNLGETVANDKPGFMSALFTLGLKMQLVNTTPGRTIAFKGVDMVSKPVGNPKFLVSALWKGDSPVCAPVAAAQNKAPEACAILLGYGDADTPTAVGATSTLKTFKGDQSGNLTAGMAAFPEKDWPAIKAAMAEPAAFMVSYDGGDYQRFDCPMHQKLGKMVGASVPEYECGAVEPELVQLPES</sequence>
<proteinExistence type="predicted"/>
<dbReference type="PROSITE" id="PS51257">
    <property type="entry name" value="PROKAR_LIPOPROTEIN"/>
    <property type="match status" value="1"/>
</dbReference>
<comment type="caution">
    <text evidence="3">The sequence shown here is derived from an EMBL/GenBank/DDBJ whole genome shotgun (WGS) entry which is preliminary data.</text>
</comment>
<name>A0A931CID3_9MICC</name>
<keyword evidence="4" id="KW-1185">Reference proteome</keyword>
<evidence type="ECO:0000256" key="2">
    <source>
        <dbReference type="SAM" id="SignalP"/>
    </source>
</evidence>
<organism evidence="3 4">
    <name type="scientific">Arthrobacter terrae</name>
    <dbReference type="NCBI Taxonomy" id="2935737"/>
    <lineage>
        <taxon>Bacteria</taxon>
        <taxon>Bacillati</taxon>
        <taxon>Actinomycetota</taxon>
        <taxon>Actinomycetes</taxon>
        <taxon>Micrococcales</taxon>
        <taxon>Micrococcaceae</taxon>
        <taxon>Arthrobacter</taxon>
    </lineage>
</organism>
<gene>
    <name evidence="3" type="ORF">IV500_05485</name>
</gene>
<evidence type="ECO:0008006" key="5">
    <source>
        <dbReference type="Google" id="ProtNLM"/>
    </source>
</evidence>
<feature type="chain" id="PRO_5039444810" description="Lipoprotein" evidence="2">
    <location>
        <begin position="25"/>
        <end position="289"/>
    </location>
</feature>
<dbReference type="EMBL" id="JADNYM010000006">
    <property type="protein sequence ID" value="MBG0738873.1"/>
    <property type="molecule type" value="Genomic_DNA"/>
</dbReference>
<evidence type="ECO:0000313" key="3">
    <source>
        <dbReference type="EMBL" id="MBG0738873.1"/>
    </source>
</evidence>
<feature type="compositionally biased region" description="Low complexity" evidence="1">
    <location>
        <begin position="61"/>
        <end position="83"/>
    </location>
</feature>
<protein>
    <recommendedName>
        <fullName evidence="5">Lipoprotein</fullName>
    </recommendedName>
</protein>
<keyword evidence="2" id="KW-0732">Signal</keyword>
<evidence type="ECO:0000256" key="1">
    <source>
        <dbReference type="SAM" id="MobiDB-lite"/>
    </source>
</evidence>
<reference evidence="3 4" key="1">
    <citation type="submission" date="2020-11" db="EMBL/GenBank/DDBJ databases">
        <title>Arthrobacter antarcticus sp. nov., isolated from Antarctic Soil.</title>
        <authorList>
            <person name="Li J."/>
        </authorList>
    </citation>
    <scope>NUCLEOTIDE SEQUENCE [LARGE SCALE GENOMIC DNA]</scope>
    <source>
        <strain evidence="3 4">Z1-20</strain>
    </source>
</reference>
<dbReference type="AlphaFoldDB" id="A0A931CID3"/>
<feature type="signal peptide" evidence="2">
    <location>
        <begin position="1"/>
        <end position="24"/>
    </location>
</feature>
<feature type="region of interest" description="Disordered" evidence="1">
    <location>
        <begin position="50"/>
        <end position="83"/>
    </location>
</feature>
<accession>A0A931CID3</accession>
<evidence type="ECO:0000313" key="4">
    <source>
        <dbReference type="Proteomes" id="UP000655366"/>
    </source>
</evidence>
<dbReference type="RefSeq" id="WP_196395830.1">
    <property type="nucleotide sequence ID" value="NZ_JADNYM010000006.1"/>
</dbReference>
<dbReference type="Proteomes" id="UP000655366">
    <property type="component" value="Unassembled WGS sequence"/>
</dbReference>